<dbReference type="Pfam" id="PF12146">
    <property type="entry name" value="Hydrolase_4"/>
    <property type="match status" value="1"/>
</dbReference>
<organism evidence="2">
    <name type="scientific">Baileyella intestinalis</name>
    <dbReference type="NCBI Taxonomy" id="2606709"/>
    <lineage>
        <taxon>Bacteria</taxon>
        <taxon>Bacillati</taxon>
        <taxon>Bacillota</taxon>
        <taxon>Clostridia</taxon>
        <taxon>Peptostreptococcales</taxon>
        <taxon>Anaerovoracaceae</taxon>
        <taxon>Baileyella</taxon>
    </lineage>
</organism>
<gene>
    <name evidence="2" type="ORF">FYJ66_06315</name>
</gene>
<accession>A0A6A8M778</accession>
<dbReference type="InterPro" id="IPR022742">
    <property type="entry name" value="Hydrolase_4"/>
</dbReference>
<dbReference type="AlphaFoldDB" id="A0A6A8M778"/>
<comment type="caution">
    <text evidence="2">The sequence shown here is derived from an EMBL/GenBank/DDBJ whole genome shotgun (WGS) entry which is preliminary data.</text>
</comment>
<evidence type="ECO:0000259" key="1">
    <source>
        <dbReference type="Pfam" id="PF12146"/>
    </source>
</evidence>
<protein>
    <submittedName>
        <fullName evidence="2">Lysophospholipase</fullName>
    </submittedName>
</protein>
<name>A0A6A8M778_9FIRM</name>
<evidence type="ECO:0000313" key="2">
    <source>
        <dbReference type="EMBL" id="MST69205.1"/>
    </source>
</evidence>
<dbReference type="InterPro" id="IPR029058">
    <property type="entry name" value="AB_hydrolase_fold"/>
</dbReference>
<dbReference type="EMBL" id="VUNB01000004">
    <property type="protein sequence ID" value="MST69205.1"/>
    <property type="molecule type" value="Genomic_DNA"/>
</dbReference>
<dbReference type="InterPro" id="IPR051044">
    <property type="entry name" value="MAG_DAG_Lipase"/>
</dbReference>
<proteinExistence type="predicted"/>
<sequence length="306" mass="33777">MVKKEFYRRACNGEGQVYTTAFESDNPKGIVQIVHGMSEHSGRYDDLAERLQKEGYSVYAMDLTGHGISQQGHKGAFAMEAGGFNCLVDDIESLFRFAKKRSGNCPNIIIGMGMGATLALLHCAEYGSEELLIGIGQISNPAMAGPIHTAAANHVRMYGYNSVSMAVHNMFMDHVKMPGTSPVNQYYWLSSDEGEIKAYVDDPDCGFPLTSSAYKEFIEGNKALIKDIKKGRLKDIPIYLMCGSMDDLGGYSKASRDIAKLMSNNGSSQVAVKVYRNGKHDILHDFCRDEVMDDICSWIGHNIHVM</sequence>
<dbReference type="SUPFAM" id="SSF53474">
    <property type="entry name" value="alpha/beta-Hydrolases"/>
    <property type="match status" value="1"/>
</dbReference>
<reference evidence="2" key="1">
    <citation type="submission" date="2019-09" db="EMBL/GenBank/DDBJ databases">
        <title>In-depth cultivation of the pig gut microbiome towards novel bacterial diversity and tailored functional studies.</title>
        <authorList>
            <person name="Wylensek D."/>
            <person name="Hitch T.C.A."/>
            <person name="Clavel T."/>
        </authorList>
    </citation>
    <scope>NUCLEOTIDE SEQUENCE</scope>
    <source>
        <strain evidence="2">RF-744-FAT-WT-3</strain>
    </source>
</reference>
<dbReference type="Gene3D" id="3.40.50.1820">
    <property type="entry name" value="alpha/beta hydrolase"/>
    <property type="match status" value="1"/>
</dbReference>
<dbReference type="RefSeq" id="WP_154572667.1">
    <property type="nucleotide sequence ID" value="NZ_VUNB01000004.1"/>
</dbReference>
<feature type="domain" description="Serine aminopeptidase S33" evidence="1">
    <location>
        <begin position="26"/>
        <end position="285"/>
    </location>
</feature>
<dbReference type="PANTHER" id="PTHR11614">
    <property type="entry name" value="PHOSPHOLIPASE-RELATED"/>
    <property type="match status" value="1"/>
</dbReference>